<dbReference type="InterPro" id="IPR029063">
    <property type="entry name" value="SAM-dependent_MTases_sf"/>
</dbReference>
<reference evidence="4 5" key="1">
    <citation type="submission" date="2021-02" db="EMBL/GenBank/DDBJ databases">
        <title>De Novo genome assembly of isolated myxobacteria.</title>
        <authorList>
            <person name="Stevens D.C."/>
        </authorList>
    </citation>
    <scope>NUCLEOTIDE SEQUENCE [LARGE SCALE GENOMIC DNA]</scope>
    <source>
        <strain evidence="5">SCPEA02</strain>
    </source>
</reference>
<dbReference type="Gene3D" id="3.40.50.150">
    <property type="entry name" value="Vaccinia Virus protein VP39"/>
    <property type="match status" value="1"/>
</dbReference>
<dbReference type="InterPro" id="IPR050362">
    <property type="entry name" value="Cation-dep_OMT"/>
</dbReference>
<dbReference type="PANTHER" id="PTHR10509:SF14">
    <property type="entry name" value="CAFFEOYL-COA O-METHYLTRANSFERASE 3-RELATED"/>
    <property type="match status" value="1"/>
</dbReference>
<keyword evidence="1" id="KW-0489">Methyltransferase</keyword>
<keyword evidence="3" id="KW-0949">S-adenosyl-L-methionine</keyword>
<dbReference type="PROSITE" id="PS51682">
    <property type="entry name" value="SAM_OMT_I"/>
    <property type="match status" value="1"/>
</dbReference>
<evidence type="ECO:0000313" key="4">
    <source>
        <dbReference type="EMBL" id="QSQ21585.1"/>
    </source>
</evidence>
<evidence type="ECO:0000256" key="1">
    <source>
        <dbReference type="ARBA" id="ARBA00022603"/>
    </source>
</evidence>
<accession>A0ABX7NRS2</accession>
<name>A0ABX7NRS2_9BACT</name>
<dbReference type="InterPro" id="IPR002935">
    <property type="entry name" value="SAM_O-MeTrfase"/>
</dbReference>
<gene>
    <name evidence="4" type="ORF">JY651_41490</name>
</gene>
<proteinExistence type="predicted"/>
<dbReference type="RefSeq" id="WP_206723162.1">
    <property type="nucleotide sequence ID" value="NZ_CP071090.1"/>
</dbReference>
<dbReference type="CDD" id="cd02440">
    <property type="entry name" value="AdoMet_MTases"/>
    <property type="match status" value="1"/>
</dbReference>
<dbReference type="EMBL" id="CP071090">
    <property type="protein sequence ID" value="QSQ21585.1"/>
    <property type="molecule type" value="Genomic_DNA"/>
</dbReference>
<evidence type="ECO:0000313" key="5">
    <source>
        <dbReference type="Proteomes" id="UP000662747"/>
    </source>
</evidence>
<keyword evidence="2" id="KW-0808">Transferase</keyword>
<sequence length="222" mass="23850">MSQQQWTAVDRYITDQLVPHDAALEEALRASDAAGLPPIHVAPNQGKFLHLLARIHGARSVLEVGTLGGYSTIWLARALPPDGRLVTLEMDPRHAEVARANIARAGLSGVVDLRVGKALDTLPVLAAEGKGPFDLVFIDADKRSNPDYFQWALKLTRKGSLIIVDNVVRNGAVLDATSMDPHIQGVRKLYEMLAAEPRVSTTAVQTVGSKGYDGFAVALVTG</sequence>
<keyword evidence="5" id="KW-1185">Reference proteome</keyword>
<dbReference type="Proteomes" id="UP000662747">
    <property type="component" value="Chromosome"/>
</dbReference>
<evidence type="ECO:0000256" key="3">
    <source>
        <dbReference type="ARBA" id="ARBA00022691"/>
    </source>
</evidence>
<evidence type="ECO:0000256" key="2">
    <source>
        <dbReference type="ARBA" id="ARBA00022679"/>
    </source>
</evidence>
<dbReference type="SUPFAM" id="SSF53335">
    <property type="entry name" value="S-adenosyl-L-methionine-dependent methyltransferases"/>
    <property type="match status" value="1"/>
</dbReference>
<dbReference type="PANTHER" id="PTHR10509">
    <property type="entry name" value="O-METHYLTRANSFERASE-RELATED"/>
    <property type="match status" value="1"/>
</dbReference>
<dbReference type="Pfam" id="PF01596">
    <property type="entry name" value="Methyltransf_3"/>
    <property type="match status" value="1"/>
</dbReference>
<protein>
    <submittedName>
        <fullName evidence="4">O-methyltransferase</fullName>
    </submittedName>
</protein>
<organism evidence="4 5">
    <name type="scientific">Pyxidicoccus parkwayensis</name>
    <dbReference type="NCBI Taxonomy" id="2813578"/>
    <lineage>
        <taxon>Bacteria</taxon>
        <taxon>Pseudomonadati</taxon>
        <taxon>Myxococcota</taxon>
        <taxon>Myxococcia</taxon>
        <taxon>Myxococcales</taxon>
        <taxon>Cystobacterineae</taxon>
        <taxon>Myxococcaceae</taxon>
        <taxon>Pyxidicoccus</taxon>
    </lineage>
</organism>